<dbReference type="RefSeq" id="WP_187657867.1">
    <property type="nucleotide sequence ID" value="NZ_JACSOD020000468.1"/>
</dbReference>
<sequence>MKKIMFSLAFMLIGSFAFANNSKNVETKKIQEESFEIISIQEKLVNQKLVGTCFVSIGVYDEDGNKLKTIVLQFDNVSSAEDCDTIAGIVDDVLSGR</sequence>
<feature type="chain" id="PRO_5045323019" evidence="1">
    <location>
        <begin position="20"/>
        <end position="97"/>
    </location>
</feature>
<keyword evidence="3" id="KW-1185">Reference proteome</keyword>
<gene>
    <name evidence="2" type="ORF">H9X54_007410</name>
</gene>
<feature type="signal peptide" evidence="1">
    <location>
        <begin position="1"/>
        <end position="19"/>
    </location>
</feature>
<keyword evidence="1" id="KW-0732">Signal</keyword>
<protein>
    <submittedName>
        <fullName evidence="2">Uncharacterized protein</fullName>
    </submittedName>
</protein>
<name>A0ABS2CVZ9_9FLAO</name>
<comment type="caution">
    <text evidence="2">The sequence shown here is derived from an EMBL/GenBank/DDBJ whole genome shotgun (WGS) entry which is preliminary data.</text>
</comment>
<evidence type="ECO:0000256" key="1">
    <source>
        <dbReference type="SAM" id="SignalP"/>
    </source>
</evidence>
<evidence type="ECO:0000313" key="3">
    <source>
        <dbReference type="Proteomes" id="UP000759529"/>
    </source>
</evidence>
<evidence type="ECO:0000313" key="2">
    <source>
        <dbReference type="EMBL" id="MBM6499128.1"/>
    </source>
</evidence>
<reference evidence="2 3" key="1">
    <citation type="submission" date="2021-02" db="EMBL/GenBank/DDBJ databases">
        <authorList>
            <person name="Jung H.S."/>
            <person name="Chun B.H."/>
            <person name="Jeon C.O."/>
        </authorList>
    </citation>
    <scope>NUCLEOTIDE SEQUENCE [LARGE SCALE GENOMIC DNA]</scope>
    <source>
        <strain evidence="2 3">LMG 25203</strain>
    </source>
</reference>
<accession>A0ABS2CVZ9</accession>
<proteinExistence type="predicted"/>
<dbReference type="Proteomes" id="UP000759529">
    <property type="component" value="Unassembled WGS sequence"/>
</dbReference>
<dbReference type="EMBL" id="JACSOD020000468">
    <property type="protein sequence ID" value="MBM6499128.1"/>
    <property type="molecule type" value="Genomic_DNA"/>
</dbReference>
<organism evidence="2 3">
    <name type="scientific">Flavobacterium macrobrachii</name>
    <dbReference type="NCBI Taxonomy" id="591204"/>
    <lineage>
        <taxon>Bacteria</taxon>
        <taxon>Pseudomonadati</taxon>
        <taxon>Bacteroidota</taxon>
        <taxon>Flavobacteriia</taxon>
        <taxon>Flavobacteriales</taxon>
        <taxon>Flavobacteriaceae</taxon>
        <taxon>Flavobacterium</taxon>
    </lineage>
</organism>